<comment type="caution">
    <text evidence="1">The sequence shown here is derived from an EMBL/GenBank/DDBJ whole genome shotgun (WGS) entry which is preliminary data.</text>
</comment>
<evidence type="ECO:0000313" key="1">
    <source>
        <dbReference type="EMBL" id="MDN3428552.1"/>
    </source>
</evidence>
<organism evidence="1 2">
    <name type="scientific">Planococcus notacanthi</name>
    <dbReference type="NCBI Taxonomy" id="3035188"/>
    <lineage>
        <taxon>Bacteria</taxon>
        <taxon>Bacillati</taxon>
        <taxon>Bacillota</taxon>
        <taxon>Bacilli</taxon>
        <taxon>Bacillales</taxon>
        <taxon>Caryophanaceae</taxon>
        <taxon>Planococcus</taxon>
    </lineage>
</organism>
<dbReference type="InterPro" id="IPR029060">
    <property type="entry name" value="PIN-like_dom_sf"/>
</dbReference>
<dbReference type="RefSeq" id="WP_290185472.1">
    <property type="nucleotide sequence ID" value="NZ_JASDCQ010000004.1"/>
</dbReference>
<dbReference type="SUPFAM" id="SSF88723">
    <property type="entry name" value="PIN domain-like"/>
    <property type="match status" value="1"/>
</dbReference>
<gene>
    <name evidence="1" type="ORF">QMA01_14705</name>
</gene>
<dbReference type="Gene3D" id="3.40.50.1010">
    <property type="entry name" value="5'-nuclease"/>
    <property type="match status" value="1"/>
</dbReference>
<accession>A0ABT7ZN96</accession>
<reference evidence="1 2" key="1">
    <citation type="submission" date="2023-03" db="EMBL/GenBank/DDBJ databases">
        <authorList>
            <person name="Uniacke-Lowe S."/>
            <person name="Ross P."/>
            <person name="Hill C."/>
        </authorList>
    </citation>
    <scope>NUCLEOTIDE SEQUENCE [LARGE SCALE GENOMIC DNA]</scope>
    <source>
        <strain evidence="1 2">APC 4016</strain>
    </source>
</reference>
<proteinExistence type="predicted"/>
<sequence>MAEFKQYTVDTNFFRYHAYNNGDTNLRRAAVHFWKTAKEEIEKGEAVILVPAEVKRELEVQSYILSDRENNKIQRLLANCQEISPSVSIKLEHHVRIMSAYLRANFRNALGDFSIAYGGVSDSRILYSAYYEDSILVTANVKDFMLYPFLFNQSEDRLYDLKQSQFVHIPEETYNLVWQDSGFQNMFLELSKLEVELEDTDD</sequence>
<name>A0ABT7ZN96_9BACL</name>
<protein>
    <submittedName>
        <fullName evidence="1">DUF4411 family protein</fullName>
    </submittedName>
</protein>
<evidence type="ECO:0000313" key="2">
    <source>
        <dbReference type="Proteomes" id="UP001225873"/>
    </source>
</evidence>
<dbReference type="Proteomes" id="UP001225873">
    <property type="component" value="Unassembled WGS sequence"/>
</dbReference>
<keyword evidence="2" id="KW-1185">Reference proteome</keyword>
<dbReference type="EMBL" id="JASDCQ010000004">
    <property type="protein sequence ID" value="MDN3428552.1"/>
    <property type="molecule type" value="Genomic_DNA"/>
</dbReference>